<evidence type="ECO:0000313" key="1">
    <source>
        <dbReference type="EMBL" id="KAJ8725758.1"/>
    </source>
</evidence>
<dbReference type="Proteomes" id="UP001231649">
    <property type="component" value="Chromosome 15"/>
</dbReference>
<organism evidence="1 2">
    <name type="scientific">Mythimna loreyi</name>
    <dbReference type="NCBI Taxonomy" id="667449"/>
    <lineage>
        <taxon>Eukaryota</taxon>
        <taxon>Metazoa</taxon>
        <taxon>Ecdysozoa</taxon>
        <taxon>Arthropoda</taxon>
        <taxon>Hexapoda</taxon>
        <taxon>Insecta</taxon>
        <taxon>Pterygota</taxon>
        <taxon>Neoptera</taxon>
        <taxon>Endopterygota</taxon>
        <taxon>Lepidoptera</taxon>
        <taxon>Glossata</taxon>
        <taxon>Ditrysia</taxon>
        <taxon>Noctuoidea</taxon>
        <taxon>Noctuidae</taxon>
        <taxon>Noctuinae</taxon>
        <taxon>Hadenini</taxon>
        <taxon>Mythimna</taxon>
    </lineage>
</organism>
<comment type="caution">
    <text evidence="1">The sequence shown here is derived from an EMBL/GenBank/DDBJ whole genome shotgun (WGS) entry which is preliminary data.</text>
</comment>
<name>A0ACC2QWQ5_9NEOP</name>
<dbReference type="EMBL" id="CM056791">
    <property type="protein sequence ID" value="KAJ8725758.1"/>
    <property type="molecule type" value="Genomic_DNA"/>
</dbReference>
<keyword evidence="2" id="KW-1185">Reference proteome</keyword>
<evidence type="ECO:0000313" key="2">
    <source>
        <dbReference type="Proteomes" id="UP001231649"/>
    </source>
</evidence>
<accession>A0ACC2QWQ5</accession>
<protein>
    <submittedName>
        <fullName evidence="1">Uncharacterized protein</fullName>
    </submittedName>
</protein>
<sequence>MLFKSVNYFLIIIWLLVEIHAQDCVTPTIGENCEPKCGSNCTNGSCKIPGECVCNPGYTRRNDACEPLCEPGCLHGSCVAPNICRCNSGYKLVDGTCQPVCTLPCENGTCTAPDTCECNSGYYKRYYSYPHTISCEPRCPLGCPLNGHCDAPGICKCNPGWRMNEFTRKCMAVCKYPCGNGICLLPDRCLCARGYQINYSVQEGNANGPVCEPIYYYGSSTRGVPVKNASEKMYQSGNSELSTTTTKDPLKTTSTYSYNRNHDENSSTTTTVSASVSSGSTDIVVDNAVNVTSPEKSWIQRNGLFICIPLVVVVTAGLILLLVWRRIPIIVINYFKRRSYNVQEAFLKRSGSGAYETVHIIREEKETQCL</sequence>
<proteinExistence type="predicted"/>
<gene>
    <name evidence="1" type="ORF">PYW08_003941</name>
</gene>
<reference evidence="1" key="1">
    <citation type="submission" date="2023-03" db="EMBL/GenBank/DDBJ databases">
        <title>Chromosome-level genomes of two armyworms, Mythimna separata and Mythimna loreyi, provide insights into the biosynthesis and reception of sex pheromones.</title>
        <authorList>
            <person name="Zhao H."/>
        </authorList>
    </citation>
    <scope>NUCLEOTIDE SEQUENCE</scope>
    <source>
        <strain evidence="1">BeijingLab</strain>
    </source>
</reference>